<comment type="caution">
    <text evidence="7">The sequence shown here is derived from an EMBL/GenBank/DDBJ whole genome shotgun (WGS) entry which is preliminary data.</text>
</comment>
<evidence type="ECO:0000313" key="7">
    <source>
        <dbReference type="EMBL" id="MBW2940060.1"/>
    </source>
</evidence>
<keyword evidence="8" id="KW-1185">Reference proteome</keyword>
<dbReference type="PANTHER" id="PTHR30096">
    <property type="entry name" value="4,5-DOPA DIOXYGENASE EXTRADIOL-LIKE PROTEIN"/>
    <property type="match status" value="1"/>
</dbReference>
<dbReference type="CDD" id="cd07363">
    <property type="entry name" value="45_DOPA_Dioxygenase"/>
    <property type="match status" value="1"/>
</dbReference>
<evidence type="ECO:0000256" key="3">
    <source>
        <dbReference type="ARBA" id="ARBA00022723"/>
    </source>
</evidence>
<dbReference type="PIRSF" id="PIRSF006157">
    <property type="entry name" value="Doxgns_DODA"/>
    <property type="match status" value="1"/>
</dbReference>
<feature type="domain" description="Extradiol ring-cleavage dioxygenase class III enzyme subunit B" evidence="6">
    <location>
        <begin position="29"/>
        <end position="237"/>
    </location>
</feature>
<proteinExistence type="inferred from homology"/>
<evidence type="ECO:0000256" key="1">
    <source>
        <dbReference type="ARBA" id="ARBA00001947"/>
    </source>
</evidence>
<accession>A0ABS6VQM7</accession>
<name>A0ABS6VQM7_9GAMM</name>
<evidence type="ECO:0000313" key="8">
    <source>
        <dbReference type="Proteomes" id="UP001166291"/>
    </source>
</evidence>
<comment type="cofactor">
    <cofactor evidence="1">
        <name>Zn(2+)</name>
        <dbReference type="ChEBI" id="CHEBI:29105"/>
    </cofactor>
</comment>
<dbReference type="InterPro" id="IPR004183">
    <property type="entry name" value="Xdiol_dOase_suB"/>
</dbReference>
<evidence type="ECO:0000259" key="6">
    <source>
        <dbReference type="Pfam" id="PF02900"/>
    </source>
</evidence>
<keyword evidence="7" id="KW-0223">Dioxygenase</keyword>
<dbReference type="Proteomes" id="UP001166291">
    <property type="component" value="Unassembled WGS sequence"/>
</dbReference>
<evidence type="ECO:0000256" key="5">
    <source>
        <dbReference type="ARBA" id="ARBA00023002"/>
    </source>
</evidence>
<organism evidence="7 8">
    <name type="scientific">Zhongshania aquimaris</name>
    <dbReference type="NCBI Taxonomy" id="2857107"/>
    <lineage>
        <taxon>Bacteria</taxon>
        <taxon>Pseudomonadati</taxon>
        <taxon>Pseudomonadota</taxon>
        <taxon>Gammaproteobacteria</taxon>
        <taxon>Cellvibrionales</taxon>
        <taxon>Spongiibacteraceae</taxon>
        <taxon>Zhongshania</taxon>
    </lineage>
</organism>
<dbReference type="InterPro" id="IPR014436">
    <property type="entry name" value="Extradiol_dOase_DODA"/>
</dbReference>
<dbReference type="PANTHER" id="PTHR30096:SF0">
    <property type="entry name" value="4,5-DOPA DIOXYGENASE EXTRADIOL-LIKE PROTEIN"/>
    <property type="match status" value="1"/>
</dbReference>
<keyword evidence="4" id="KW-0862">Zinc</keyword>
<dbReference type="GO" id="GO:0051213">
    <property type="term" value="F:dioxygenase activity"/>
    <property type="evidence" value="ECO:0007669"/>
    <property type="project" value="UniProtKB-KW"/>
</dbReference>
<evidence type="ECO:0000256" key="4">
    <source>
        <dbReference type="ARBA" id="ARBA00022833"/>
    </source>
</evidence>
<dbReference type="EMBL" id="JAHWDQ010000001">
    <property type="protein sequence ID" value="MBW2940060.1"/>
    <property type="molecule type" value="Genomic_DNA"/>
</dbReference>
<sequence>MPHGGGPLPLLGDPGHRQLSAFLKGVAPQLGAPSAIVLVSAHWEADQASVTGAAKPELIFDYYGFPEESYALRYPAAGNPALAQSVRDLLEEAGIPVRIEASRGFDHGMFVPLTLMYPAADIPCIQLSLLKSLDPAAHIAMGHALRKLREQNVLLIGSGLSFHNLQAFSYVDAAARAVEFDDWLVETCTDRAISPSDRERRLINWATAPQARFSHPREEHLLPLHVCYGAVARDDAGAELIFNDDMMGVRVSALLWR</sequence>
<gene>
    <name evidence="7" type="ORF">KXJ70_04700</name>
</gene>
<protein>
    <submittedName>
        <fullName evidence="7">Dioxygenase</fullName>
    </submittedName>
</protein>
<keyword evidence="3" id="KW-0479">Metal-binding</keyword>
<comment type="similarity">
    <text evidence="2">Belongs to the DODA-type extradiol aromatic ring-opening dioxygenase family.</text>
</comment>
<reference evidence="7" key="1">
    <citation type="submission" date="2021-07" db="EMBL/GenBank/DDBJ databases">
        <title>Zhongshania sp. CAU 1632 isolated from seawater.</title>
        <authorList>
            <person name="Kim W."/>
        </authorList>
    </citation>
    <scope>NUCLEOTIDE SEQUENCE</scope>
    <source>
        <strain evidence="7">CAU 1632</strain>
    </source>
</reference>
<dbReference type="Pfam" id="PF02900">
    <property type="entry name" value="LigB"/>
    <property type="match status" value="1"/>
</dbReference>
<evidence type="ECO:0000256" key="2">
    <source>
        <dbReference type="ARBA" id="ARBA00007581"/>
    </source>
</evidence>
<keyword evidence="5" id="KW-0560">Oxidoreductase</keyword>